<dbReference type="PANTHER" id="PTHR43867">
    <property type="entry name" value="CELLULOSE SYNTHASE CATALYTIC SUBUNIT A [UDP-FORMING]"/>
    <property type="match status" value="1"/>
</dbReference>
<keyword evidence="2" id="KW-0328">Glycosyltransferase</keyword>
<dbReference type="PANTHER" id="PTHR43867:SF2">
    <property type="entry name" value="CELLULOSE SYNTHASE CATALYTIC SUBUNIT A [UDP-FORMING]"/>
    <property type="match status" value="1"/>
</dbReference>
<dbReference type="InterPro" id="IPR001173">
    <property type="entry name" value="Glyco_trans_2-like"/>
</dbReference>
<dbReference type="Proteomes" id="UP000477849">
    <property type="component" value="Unassembled WGS sequence"/>
</dbReference>
<feature type="domain" description="Glycosyltransferase 2-like" evidence="8">
    <location>
        <begin position="198"/>
        <end position="385"/>
    </location>
</feature>
<evidence type="ECO:0000256" key="7">
    <source>
        <dbReference type="SAM" id="Phobius"/>
    </source>
</evidence>
<reference evidence="9 10" key="1">
    <citation type="submission" date="2020-02" db="EMBL/GenBank/DDBJ databases">
        <title>Genome sequence of the type strain CCBAU10050 of Rhizobium daejeonense.</title>
        <authorList>
            <person name="Gao J."/>
            <person name="Sun J."/>
        </authorList>
    </citation>
    <scope>NUCLEOTIDE SEQUENCE [LARGE SCALE GENOMIC DNA]</scope>
    <source>
        <strain evidence="9 10">CCBAU10050</strain>
    </source>
</reference>
<evidence type="ECO:0000256" key="3">
    <source>
        <dbReference type="ARBA" id="ARBA00022679"/>
    </source>
</evidence>
<dbReference type="SUPFAM" id="SSF53448">
    <property type="entry name" value="Nucleotide-diphospho-sugar transferases"/>
    <property type="match status" value="1"/>
</dbReference>
<dbReference type="GO" id="GO:0016758">
    <property type="term" value="F:hexosyltransferase activity"/>
    <property type="evidence" value="ECO:0007669"/>
    <property type="project" value="TreeGrafter"/>
</dbReference>
<feature type="transmembrane region" description="Helical" evidence="7">
    <location>
        <begin position="57"/>
        <end position="85"/>
    </location>
</feature>
<keyword evidence="5 7" id="KW-1133">Transmembrane helix</keyword>
<dbReference type="AlphaFoldDB" id="A0A6M1RYD9"/>
<comment type="caution">
    <text evidence="9">The sequence shown here is derived from an EMBL/GenBank/DDBJ whole genome shotgun (WGS) entry which is preliminary data.</text>
</comment>
<evidence type="ECO:0000256" key="6">
    <source>
        <dbReference type="ARBA" id="ARBA00023136"/>
    </source>
</evidence>
<keyword evidence="10" id="KW-1185">Reference proteome</keyword>
<dbReference type="RefSeq" id="WP_163903606.1">
    <property type="nucleotide sequence ID" value="NZ_CP048427.1"/>
</dbReference>
<keyword evidence="3 9" id="KW-0808">Transferase</keyword>
<evidence type="ECO:0000313" key="9">
    <source>
        <dbReference type="EMBL" id="NGO63753.1"/>
    </source>
</evidence>
<dbReference type="InterPro" id="IPR029044">
    <property type="entry name" value="Nucleotide-diphossugar_trans"/>
</dbReference>
<comment type="subcellular location">
    <subcellularLocation>
        <location evidence="1">Membrane</location>
        <topology evidence="1">Multi-pass membrane protein</topology>
    </subcellularLocation>
</comment>
<evidence type="ECO:0000259" key="8">
    <source>
        <dbReference type="Pfam" id="PF13632"/>
    </source>
</evidence>
<evidence type="ECO:0000256" key="1">
    <source>
        <dbReference type="ARBA" id="ARBA00004141"/>
    </source>
</evidence>
<dbReference type="EMBL" id="JAAKZH010000002">
    <property type="protein sequence ID" value="NGO63753.1"/>
    <property type="molecule type" value="Genomic_DNA"/>
</dbReference>
<dbReference type="Gene3D" id="3.90.550.10">
    <property type="entry name" value="Spore Coat Polysaccharide Biosynthesis Protein SpsA, Chain A"/>
    <property type="match status" value="1"/>
</dbReference>
<name>A0A6M1RYD9_9HYPH</name>
<accession>A0A6M1RYD9</accession>
<keyword evidence="6 7" id="KW-0472">Membrane</keyword>
<feature type="transmembrane region" description="Helical" evidence="7">
    <location>
        <begin position="506"/>
        <end position="531"/>
    </location>
</feature>
<evidence type="ECO:0000256" key="5">
    <source>
        <dbReference type="ARBA" id="ARBA00022989"/>
    </source>
</evidence>
<organism evidence="9 10">
    <name type="scientific">Rhizobium daejeonense</name>
    <dbReference type="NCBI Taxonomy" id="240521"/>
    <lineage>
        <taxon>Bacteria</taxon>
        <taxon>Pseudomonadati</taxon>
        <taxon>Pseudomonadota</taxon>
        <taxon>Alphaproteobacteria</taxon>
        <taxon>Hyphomicrobiales</taxon>
        <taxon>Rhizobiaceae</taxon>
        <taxon>Rhizobium/Agrobacterium group</taxon>
        <taxon>Rhizobium</taxon>
    </lineage>
</organism>
<feature type="transmembrane region" description="Helical" evidence="7">
    <location>
        <begin position="480"/>
        <end position="500"/>
    </location>
</feature>
<evidence type="ECO:0000313" key="10">
    <source>
        <dbReference type="Proteomes" id="UP000477849"/>
    </source>
</evidence>
<evidence type="ECO:0000256" key="2">
    <source>
        <dbReference type="ARBA" id="ARBA00022676"/>
    </source>
</evidence>
<feature type="transmembrane region" description="Helical" evidence="7">
    <location>
        <begin position="543"/>
        <end position="560"/>
    </location>
</feature>
<feature type="transmembrane region" description="Helical" evidence="7">
    <location>
        <begin position="397"/>
        <end position="415"/>
    </location>
</feature>
<feature type="transmembrane region" description="Helical" evidence="7">
    <location>
        <begin position="30"/>
        <end position="51"/>
    </location>
</feature>
<sequence>MSVVPRIGSSVARKEARSQMMEPVFAGRSWLVYLFGMLCWFGALANFWIWWFDPSHVIGWLPFALITLVMAWISLIPAYFILIFFNAKRMRRSVPLPSGRVAMVVTKAPSEPFEVVRKTLSAMLSQRGLDFDIWLADEDPEAETRRWCGEHGIFISTRKGVAEYHRAEWPRRTRCKEGNLAYFYDRYGYERYDFVAQFDADHVPDPDYLQEVIRPFSDPAVGYVSAPSICDANAASSWAARGRLYAEASLHGALQVGYNNGWAPLCIGSHYAVRTKALREIGGLGPELAEDHSTTLMMNAGGWSGVHAIDAIAHGDGPETFADLCVQEFQWSRSLTTLLLQYSAPMVRKLPPRLKFQFIFSQLWYPLFSGFMALMFAMPLVALLTGKVFVNVSYPDFLIHFAPVSLVLIGLAIFWRRSGTYRPHDAKLFGWEGIAFILLRWPWSLAGTLLAVRDRITRSFVDFRITPKGKQEVRLLPVRILMPYAVLAGFSAAAMAFAPGEGAARGFYIFVCVNAAVYAMAAGLIVTRHAFENGFRAVTRSRGIGLVLASCVLVVGVSGAELGQHGVGSLEALAHGQNVFSVTKTQFTVAGAGFGGKTKTVKFHLRWNGFGAAQPESTHAIEPNA</sequence>
<protein>
    <submittedName>
        <fullName evidence="9">Glycosyltransferase</fullName>
    </submittedName>
</protein>
<evidence type="ECO:0000256" key="4">
    <source>
        <dbReference type="ARBA" id="ARBA00022692"/>
    </source>
</evidence>
<keyword evidence="4 7" id="KW-0812">Transmembrane</keyword>
<dbReference type="InterPro" id="IPR050321">
    <property type="entry name" value="Glycosyltr_2/OpgH_subfam"/>
</dbReference>
<feature type="transmembrane region" description="Helical" evidence="7">
    <location>
        <begin position="363"/>
        <end position="385"/>
    </location>
</feature>
<dbReference type="GO" id="GO:0005886">
    <property type="term" value="C:plasma membrane"/>
    <property type="evidence" value="ECO:0007669"/>
    <property type="project" value="TreeGrafter"/>
</dbReference>
<gene>
    <name evidence="9" type="ORF">G6N76_08695</name>
</gene>
<dbReference type="Pfam" id="PF13632">
    <property type="entry name" value="Glyco_trans_2_3"/>
    <property type="match status" value="1"/>
</dbReference>
<proteinExistence type="predicted"/>